<accession>A0A653C0X0</accession>
<name>A0A653C0X0_CALMS</name>
<gene>
    <name evidence="4" type="ORF">CALMAC_LOCUS5349</name>
</gene>
<dbReference type="AlphaFoldDB" id="A0A653C0X0"/>
<dbReference type="SMART" id="SM00868">
    <property type="entry name" value="zf-AD"/>
    <property type="match status" value="1"/>
</dbReference>
<dbReference type="InterPro" id="IPR012934">
    <property type="entry name" value="Znf_AD"/>
</dbReference>
<evidence type="ECO:0000313" key="5">
    <source>
        <dbReference type="Proteomes" id="UP000410492"/>
    </source>
</evidence>
<evidence type="ECO:0000259" key="3">
    <source>
        <dbReference type="PROSITE" id="PS51915"/>
    </source>
</evidence>
<feature type="domain" description="ZAD" evidence="3">
    <location>
        <begin position="4"/>
        <end position="79"/>
    </location>
</feature>
<evidence type="ECO:0000256" key="1">
    <source>
        <dbReference type="PROSITE-ProRule" id="PRU01263"/>
    </source>
</evidence>
<feature type="binding site" evidence="1">
    <location>
        <position position="55"/>
    </location>
    <ligand>
        <name>Zn(2+)</name>
        <dbReference type="ChEBI" id="CHEBI:29105"/>
    </ligand>
</feature>
<keyword evidence="5" id="KW-1185">Reference proteome</keyword>
<dbReference type="PROSITE" id="PS00028">
    <property type="entry name" value="ZINC_FINGER_C2H2_1"/>
    <property type="match status" value="1"/>
</dbReference>
<feature type="binding site" evidence="1">
    <location>
        <position position="9"/>
    </location>
    <ligand>
        <name>Zn(2+)</name>
        <dbReference type="ChEBI" id="CHEBI:29105"/>
    </ligand>
</feature>
<evidence type="ECO:0000256" key="2">
    <source>
        <dbReference type="SAM" id="MobiDB-lite"/>
    </source>
</evidence>
<keyword evidence="1" id="KW-0863">Zinc-finger</keyword>
<dbReference type="GO" id="GO:0005634">
    <property type="term" value="C:nucleus"/>
    <property type="evidence" value="ECO:0007669"/>
    <property type="project" value="InterPro"/>
</dbReference>
<proteinExistence type="predicted"/>
<dbReference type="EMBL" id="CAACVG010006773">
    <property type="protein sequence ID" value="VEN41576.1"/>
    <property type="molecule type" value="Genomic_DNA"/>
</dbReference>
<evidence type="ECO:0000313" key="4">
    <source>
        <dbReference type="EMBL" id="VEN41576.1"/>
    </source>
</evidence>
<feature type="compositionally biased region" description="Polar residues" evidence="2">
    <location>
        <begin position="229"/>
        <end position="242"/>
    </location>
</feature>
<feature type="binding site" evidence="1">
    <location>
        <position position="52"/>
    </location>
    <ligand>
        <name>Zn(2+)</name>
        <dbReference type="ChEBI" id="CHEBI:29105"/>
    </ligand>
</feature>
<dbReference type="GO" id="GO:0008270">
    <property type="term" value="F:zinc ion binding"/>
    <property type="evidence" value="ECO:0007669"/>
    <property type="project" value="UniProtKB-UniRule"/>
</dbReference>
<feature type="binding site" evidence="1">
    <location>
        <position position="6"/>
    </location>
    <ligand>
        <name>Zn(2+)</name>
        <dbReference type="ChEBI" id="CHEBI:29105"/>
    </ligand>
</feature>
<protein>
    <recommendedName>
        <fullName evidence="3">ZAD domain-containing protein</fullName>
    </recommendedName>
</protein>
<dbReference type="Gene3D" id="3.40.1800.20">
    <property type="match status" value="1"/>
</dbReference>
<dbReference type="SMART" id="SM00355">
    <property type="entry name" value="ZnF_C2H2"/>
    <property type="match status" value="2"/>
</dbReference>
<feature type="region of interest" description="Disordered" evidence="2">
    <location>
        <begin position="221"/>
        <end position="247"/>
    </location>
</feature>
<sequence length="514" mass="59220">MNTPQCRLCSSTNSLLSIFSGKSKLYRKYIQSLTSYTVGIKFEKHDLQKYICLTCVVQVYNFYVFKLSSLENEKGLKATLCQNLEETLQEDINDDKLPILDELKQQFVPWLLSKHSSNTEENENKSKLTFVQTDLSLLNMVNKYSQCDIPVPHHNNEMTDKDTQTFYEYSLQKIDIFCQTNLSIPTSQESFATTRAIVETNDNFSQTNCVQCKDIAVQARSRGRKRKNGSITNSLVQNNISNGDILPKRRKSDIAGSAKNGLKEYSLVDVVELMDVPPKIHFVEDAKKLTHVSNIHMSLGVKEEKPKLKSQENRTVKDEVIQSENIDQKTNTNTEVKITIDKKTDSPFSKTLCIDLPCEKYLKKSSDSLPEKDQVSTTEVVQESEDRNYFDNTIASKTLFNDQHSQNYLSPRSSGLLSVKDKVEYVKVCKYCDLTLYSRNEMRTHWRKHLKCRYCQSRFTSLKKVRVHMASECEKRLIPVIRLTPLEHMNDIKEKYPVIVQVLNGNRKRSDSFA</sequence>
<dbReference type="InterPro" id="IPR013087">
    <property type="entry name" value="Znf_C2H2_type"/>
</dbReference>
<keyword evidence="1" id="KW-0862">Zinc</keyword>
<dbReference type="PROSITE" id="PS51915">
    <property type="entry name" value="ZAD"/>
    <property type="match status" value="1"/>
</dbReference>
<organism evidence="4 5">
    <name type="scientific">Callosobruchus maculatus</name>
    <name type="common">Southern cowpea weevil</name>
    <name type="synonym">Pulse bruchid</name>
    <dbReference type="NCBI Taxonomy" id="64391"/>
    <lineage>
        <taxon>Eukaryota</taxon>
        <taxon>Metazoa</taxon>
        <taxon>Ecdysozoa</taxon>
        <taxon>Arthropoda</taxon>
        <taxon>Hexapoda</taxon>
        <taxon>Insecta</taxon>
        <taxon>Pterygota</taxon>
        <taxon>Neoptera</taxon>
        <taxon>Endopterygota</taxon>
        <taxon>Coleoptera</taxon>
        <taxon>Polyphaga</taxon>
        <taxon>Cucujiformia</taxon>
        <taxon>Chrysomeloidea</taxon>
        <taxon>Chrysomelidae</taxon>
        <taxon>Bruchinae</taxon>
        <taxon>Bruchini</taxon>
        <taxon>Callosobruchus</taxon>
    </lineage>
</organism>
<dbReference type="Pfam" id="PF07776">
    <property type="entry name" value="zf-AD"/>
    <property type="match status" value="1"/>
</dbReference>
<keyword evidence="1" id="KW-0479">Metal-binding</keyword>
<dbReference type="Proteomes" id="UP000410492">
    <property type="component" value="Unassembled WGS sequence"/>
</dbReference>
<dbReference type="OrthoDB" id="6783516at2759"/>
<reference evidence="4 5" key="1">
    <citation type="submission" date="2019-01" db="EMBL/GenBank/DDBJ databases">
        <authorList>
            <person name="Sayadi A."/>
        </authorList>
    </citation>
    <scope>NUCLEOTIDE SEQUENCE [LARGE SCALE GENOMIC DNA]</scope>
</reference>